<sequence length="944" mass="98569">MIKNIIFKLFAVLVILSESFTMMTAQLYGSFPYSENFTSGSQPSEITLMTPQTGTNSTTFTTNGMRLTAAVNNQFGAVYINNKQFSSINGIKIEFEYGMYGGTGADGISVFLFDASVASPMVGSNGGGLGYGYNRAHNTFAANRQTGLSGAYLGIGLDAFGNFKRQVYQGDQRSNGVQATFAQNGSQVTLRGKRGTLNLSNGLGLGYTGYPTLITQSTLATAGIGSATINPATGAYITGGGLPANFNLRTTTFSTNPSNADYRKAFIDLIPNALGGFNVTVKIQQGSTLSTVINNYWYRTSYVYNENANPVSTDFNTSDVQGADATYTLDTSPPANFRIGFGASNGGLNDIHLIRGLKVTLPYSAISSDDSFSTCKNSSATINPLTNDVAYSGPITGTPTASSSNIDPNSFQFIDAAGTPQGISYTQSGVGTWTYSATTKLVTFSPATGYTGTATIRYNIKGLTAPYNDDGYRSEPSTIAATVNNCFGCTTKLYLSQTNSLYEVVTSSNPLTYPLIGAASVNYNSTAINPLNGVMYGIQTPTSNVLLAINADGTSVNLGAVSGLPTGVTFNSGEIDNLGNYYVKVNTDNNQLYRINLTTLTATLITLNSSVNLPDIAFNVTTGLLYGVNSTNGQLVSINPSTGAVVGIGITPGAVNFGAMFASSTGEMYGADNAGGFYQFNLTTGQRVLISNSPPSNGNDGAHCVTAPISFGSNLSVTKTDGKTEYIPGTTNTYTIIVSNSGPFGVLNANVSDPVPAGIPAANVSYTAVASSGSTTNVVGTQVGAINDLVSVPVNGTITYTVNINVPLSFTGNLVNTVTVNPPANSTDSNLADNTATDTDTNGVCYRPAVTDGNTYPTQHGITALSRAGNDNSNWPMVRQSGWTALEAKTKGFVINRIATTAAVNAIPNPVEGMIVFDIEADCLKINTTGTSAGWKCLNTQTCP</sequence>
<accession>A0A0Q3HW44</accession>
<dbReference type="GO" id="GO:0005975">
    <property type="term" value="P:carbohydrate metabolic process"/>
    <property type="evidence" value="ECO:0007669"/>
    <property type="project" value="UniProtKB-ARBA"/>
</dbReference>
<feature type="domain" description="DUF11" evidence="1">
    <location>
        <begin position="715"/>
        <end position="838"/>
    </location>
</feature>
<dbReference type="InterPro" id="IPR001434">
    <property type="entry name" value="OmcB-like_DUF11"/>
</dbReference>
<dbReference type="Pfam" id="PF21959">
    <property type="entry name" value="DUF6923"/>
    <property type="match status" value="1"/>
</dbReference>
<dbReference type="SUPFAM" id="SSF82171">
    <property type="entry name" value="DPP6 N-terminal domain-like"/>
    <property type="match status" value="1"/>
</dbReference>
<evidence type="ECO:0000259" key="1">
    <source>
        <dbReference type="Pfam" id="PF01345"/>
    </source>
</evidence>
<dbReference type="EMBL" id="LLYZ01000002">
    <property type="protein sequence ID" value="KQK27056.1"/>
    <property type="molecule type" value="Genomic_DNA"/>
</dbReference>
<comment type="caution">
    <text evidence="3">The sequence shown here is derived from an EMBL/GenBank/DDBJ whole genome shotgun (WGS) entry which is preliminary data.</text>
</comment>
<protein>
    <submittedName>
        <fullName evidence="3">Uncharacterized protein</fullName>
    </submittedName>
</protein>
<dbReference type="STRING" id="452084.AR438_02265"/>
<dbReference type="AlphaFoldDB" id="A0A0Q3HW44"/>
<dbReference type="OrthoDB" id="919278at2"/>
<feature type="domain" description="DUF6923" evidence="2">
    <location>
        <begin position="497"/>
        <end position="706"/>
    </location>
</feature>
<name>A0A0Q3HW44_9FLAO</name>
<evidence type="ECO:0000313" key="4">
    <source>
        <dbReference type="Proteomes" id="UP000051682"/>
    </source>
</evidence>
<dbReference type="RefSeq" id="WP_056011399.1">
    <property type="nucleotide sequence ID" value="NZ_LLYZ01000002.1"/>
</dbReference>
<organism evidence="3 4">
    <name type="scientific">Chryseobacterium aquaticum</name>
    <dbReference type="NCBI Taxonomy" id="452084"/>
    <lineage>
        <taxon>Bacteria</taxon>
        <taxon>Pseudomonadati</taxon>
        <taxon>Bacteroidota</taxon>
        <taxon>Flavobacteriia</taxon>
        <taxon>Flavobacteriales</taxon>
        <taxon>Weeksellaceae</taxon>
        <taxon>Chryseobacterium group</taxon>
        <taxon>Chryseobacterium</taxon>
    </lineage>
</organism>
<dbReference type="GO" id="GO:0004553">
    <property type="term" value="F:hydrolase activity, hydrolyzing O-glycosyl compounds"/>
    <property type="evidence" value="ECO:0007669"/>
    <property type="project" value="UniProtKB-ARBA"/>
</dbReference>
<proteinExistence type="predicted"/>
<gene>
    <name evidence="3" type="ORF">AR438_02265</name>
</gene>
<evidence type="ECO:0000259" key="2">
    <source>
        <dbReference type="Pfam" id="PF21959"/>
    </source>
</evidence>
<dbReference type="Pfam" id="PF01345">
    <property type="entry name" value="DUF11"/>
    <property type="match status" value="1"/>
</dbReference>
<keyword evidence="4" id="KW-1185">Reference proteome</keyword>
<dbReference type="SUPFAM" id="SSF49899">
    <property type="entry name" value="Concanavalin A-like lectins/glucanases"/>
    <property type="match status" value="1"/>
</dbReference>
<evidence type="ECO:0000313" key="3">
    <source>
        <dbReference type="EMBL" id="KQK27056.1"/>
    </source>
</evidence>
<dbReference type="InterPro" id="IPR013320">
    <property type="entry name" value="ConA-like_dom_sf"/>
</dbReference>
<dbReference type="Proteomes" id="UP000051682">
    <property type="component" value="Unassembled WGS sequence"/>
</dbReference>
<dbReference type="InterPro" id="IPR054215">
    <property type="entry name" value="DUF6923"/>
</dbReference>
<reference evidence="3 4" key="1">
    <citation type="submission" date="2015-10" db="EMBL/GenBank/DDBJ databases">
        <title>Chryseobacterium aquaticum genome.</title>
        <authorList>
            <person name="Newman J.D."/>
            <person name="Ferguson M.B."/>
            <person name="Miller J.R."/>
        </authorList>
    </citation>
    <scope>NUCLEOTIDE SEQUENCE [LARGE SCALE GENOMIC DNA]</scope>
    <source>
        <strain evidence="3 4">KCTC 12483</strain>
    </source>
</reference>